<evidence type="ECO:0000313" key="3">
    <source>
        <dbReference type="Proteomes" id="UP000176253"/>
    </source>
</evidence>
<comment type="caution">
    <text evidence="2">The sequence shown here is derived from an EMBL/GenBank/DDBJ whole genome shotgun (WGS) entry which is preliminary data.</text>
</comment>
<gene>
    <name evidence="2" type="ORF">A3D78_04050</name>
</gene>
<keyword evidence="1" id="KW-0812">Transmembrane</keyword>
<feature type="transmembrane region" description="Helical" evidence="1">
    <location>
        <begin position="32"/>
        <end position="56"/>
    </location>
</feature>
<dbReference type="AlphaFoldDB" id="A0A1F5ZY27"/>
<proteinExistence type="predicted"/>
<keyword evidence="1" id="KW-0472">Membrane</keyword>
<dbReference type="Proteomes" id="UP000176253">
    <property type="component" value="Unassembled WGS sequence"/>
</dbReference>
<evidence type="ECO:0000256" key="1">
    <source>
        <dbReference type="SAM" id="Phobius"/>
    </source>
</evidence>
<feature type="transmembrane region" description="Helical" evidence="1">
    <location>
        <begin position="9"/>
        <end position="26"/>
    </location>
</feature>
<sequence length="97" mass="10391">MGEILDCKTVLLILLLVGLYFSYRILKDNFGTLISAIQVLVALGILGLLAIALIAGGFTGEEILILIVGAIIEGGLQLVKPKDKVDKVVIDVQSREK</sequence>
<organism evidence="2 3">
    <name type="scientific">Candidatus Gottesmanbacteria bacterium RIFCSPHIGHO2_02_FULL_39_14</name>
    <dbReference type="NCBI Taxonomy" id="1798383"/>
    <lineage>
        <taxon>Bacteria</taxon>
        <taxon>Candidatus Gottesmaniibacteriota</taxon>
    </lineage>
</organism>
<reference evidence="2 3" key="1">
    <citation type="journal article" date="2016" name="Nat. Commun.">
        <title>Thousands of microbial genomes shed light on interconnected biogeochemical processes in an aquifer system.</title>
        <authorList>
            <person name="Anantharaman K."/>
            <person name="Brown C.T."/>
            <person name="Hug L.A."/>
            <person name="Sharon I."/>
            <person name="Castelle C.J."/>
            <person name="Probst A.J."/>
            <person name="Thomas B.C."/>
            <person name="Singh A."/>
            <person name="Wilkins M.J."/>
            <person name="Karaoz U."/>
            <person name="Brodie E.L."/>
            <person name="Williams K.H."/>
            <person name="Hubbard S.S."/>
            <person name="Banfield J.F."/>
        </authorList>
    </citation>
    <scope>NUCLEOTIDE SEQUENCE [LARGE SCALE GENOMIC DNA]</scope>
</reference>
<dbReference type="STRING" id="1798383.A3D78_04050"/>
<keyword evidence="1" id="KW-1133">Transmembrane helix</keyword>
<evidence type="ECO:0000313" key="2">
    <source>
        <dbReference type="EMBL" id="OGG17358.1"/>
    </source>
</evidence>
<name>A0A1F5ZY27_9BACT</name>
<dbReference type="EMBL" id="MFJM01000037">
    <property type="protein sequence ID" value="OGG17358.1"/>
    <property type="molecule type" value="Genomic_DNA"/>
</dbReference>
<accession>A0A1F5ZY27</accession>
<protein>
    <submittedName>
        <fullName evidence="2">Uncharacterized protein</fullName>
    </submittedName>
</protein>